<feature type="domain" description="HTH lysR-type" evidence="6">
    <location>
        <begin position="1"/>
        <end position="58"/>
    </location>
</feature>
<comment type="caution">
    <text evidence="7">The sequence shown here is derived from an EMBL/GenBank/DDBJ whole genome shotgun (WGS) entry which is preliminary data.</text>
</comment>
<dbReference type="AlphaFoldDB" id="V4RHY8"/>
<dbReference type="EMBL" id="AWXZ01000018">
    <property type="protein sequence ID" value="ESR25751.1"/>
    <property type="molecule type" value="Genomic_DNA"/>
</dbReference>
<sequence length="320" mass="35687">MDLRQLRYFSKVAELQSFTAAAEVLNVSQPALGMQIRKLEEELGVPLLVRHSRGAYATDAGRALAEHATIILRRIDVARDEMQRFRRQPSGRIRLGITPSLGRVLAPELLERSLDLMPEIELSLIQGFGEQLDREMHAGRLDLTFSPVPATDGRYESHTLFGERMCVIGAPALLDGLREPLRIEDLVDLPLALDTRVTELRRRLDQLTTERGTSLRHVVEIDSITIRRETVIRGHRATITPYALFADELESGIALARTLEEPALDRTLYLNVPRAASMSDGQAAIRRLILELVEEHVASGRLNWLPRSDGDRVVDGGGAG</sequence>
<proteinExistence type="inferred from homology"/>
<keyword evidence="3" id="KW-0238">DNA-binding</keyword>
<dbReference type="PANTHER" id="PTHR30293">
    <property type="entry name" value="TRANSCRIPTIONAL REGULATORY PROTEIN NAC-RELATED"/>
    <property type="match status" value="1"/>
</dbReference>
<evidence type="ECO:0000256" key="2">
    <source>
        <dbReference type="ARBA" id="ARBA00023015"/>
    </source>
</evidence>
<dbReference type="InterPro" id="IPR000847">
    <property type="entry name" value="LysR_HTH_N"/>
</dbReference>
<dbReference type="PANTHER" id="PTHR30293:SF0">
    <property type="entry name" value="NITROGEN ASSIMILATION REGULATORY PROTEIN NAC"/>
    <property type="match status" value="1"/>
</dbReference>
<dbReference type="Proteomes" id="UP000017819">
    <property type="component" value="Unassembled WGS sequence"/>
</dbReference>
<reference evidence="7 8" key="1">
    <citation type="journal article" date="2014" name="Genome Announc.">
        <title>Draft Genome Sequence of Lutibaculum baratangense Strain AMV1T, Isolated from a Mud Volcano in Andamans, India.</title>
        <authorList>
            <person name="Singh A."/>
            <person name="Sreenivas A."/>
            <person name="Sathyanarayana Reddy G."/>
            <person name="Pinnaka A.K."/>
            <person name="Shivaji S."/>
        </authorList>
    </citation>
    <scope>NUCLEOTIDE SEQUENCE [LARGE SCALE GENOMIC DNA]</scope>
    <source>
        <strain evidence="7 8">AMV1</strain>
    </source>
</reference>
<name>V4RHY8_9HYPH</name>
<dbReference type="STRING" id="631454.N177_1584"/>
<dbReference type="InterPro" id="IPR036390">
    <property type="entry name" value="WH_DNA-bd_sf"/>
</dbReference>
<dbReference type="GO" id="GO:2000142">
    <property type="term" value="P:regulation of DNA-templated transcription initiation"/>
    <property type="evidence" value="ECO:0007669"/>
    <property type="project" value="TreeGrafter"/>
</dbReference>
<dbReference type="InterPro" id="IPR036388">
    <property type="entry name" value="WH-like_DNA-bd_sf"/>
</dbReference>
<dbReference type="GO" id="GO:0003677">
    <property type="term" value="F:DNA binding"/>
    <property type="evidence" value="ECO:0007669"/>
    <property type="project" value="UniProtKB-KW"/>
</dbReference>
<organism evidence="7 8">
    <name type="scientific">Lutibaculum baratangense AMV1</name>
    <dbReference type="NCBI Taxonomy" id="631454"/>
    <lineage>
        <taxon>Bacteria</taxon>
        <taxon>Pseudomonadati</taxon>
        <taxon>Pseudomonadota</taxon>
        <taxon>Alphaproteobacteria</taxon>
        <taxon>Hyphomicrobiales</taxon>
        <taxon>Tepidamorphaceae</taxon>
        <taxon>Lutibaculum</taxon>
    </lineage>
</organism>
<dbReference type="RefSeq" id="WP_023431726.1">
    <property type="nucleotide sequence ID" value="NZ_AWXZ01000018.1"/>
</dbReference>
<keyword evidence="2" id="KW-0805">Transcription regulation</keyword>
<keyword evidence="5" id="KW-0804">Transcription</keyword>
<evidence type="ECO:0000256" key="3">
    <source>
        <dbReference type="ARBA" id="ARBA00023125"/>
    </source>
</evidence>
<dbReference type="Pfam" id="PF03466">
    <property type="entry name" value="LysR_substrate"/>
    <property type="match status" value="1"/>
</dbReference>
<evidence type="ECO:0000313" key="7">
    <source>
        <dbReference type="EMBL" id="ESR25751.1"/>
    </source>
</evidence>
<evidence type="ECO:0000256" key="5">
    <source>
        <dbReference type="ARBA" id="ARBA00023163"/>
    </source>
</evidence>
<evidence type="ECO:0000313" key="8">
    <source>
        <dbReference type="Proteomes" id="UP000017819"/>
    </source>
</evidence>
<dbReference type="SUPFAM" id="SSF46785">
    <property type="entry name" value="Winged helix' DNA-binding domain"/>
    <property type="match status" value="1"/>
</dbReference>
<protein>
    <submittedName>
        <fullName evidence="7">Cyn operon transcriptional activator</fullName>
    </submittedName>
</protein>
<accession>V4RHY8</accession>
<keyword evidence="4" id="KW-0010">Activator</keyword>
<dbReference type="PRINTS" id="PR00039">
    <property type="entry name" value="HTHLYSR"/>
</dbReference>
<keyword evidence="8" id="KW-1185">Reference proteome</keyword>
<evidence type="ECO:0000259" key="6">
    <source>
        <dbReference type="PROSITE" id="PS50931"/>
    </source>
</evidence>
<dbReference type="eggNOG" id="COG0583">
    <property type="taxonomic scope" value="Bacteria"/>
</dbReference>
<dbReference type="SUPFAM" id="SSF53850">
    <property type="entry name" value="Periplasmic binding protein-like II"/>
    <property type="match status" value="1"/>
</dbReference>
<dbReference type="OrthoDB" id="8479357at2"/>
<comment type="similarity">
    <text evidence="1">Belongs to the LysR transcriptional regulatory family.</text>
</comment>
<dbReference type="GO" id="GO:0003700">
    <property type="term" value="F:DNA-binding transcription factor activity"/>
    <property type="evidence" value="ECO:0007669"/>
    <property type="project" value="InterPro"/>
</dbReference>
<dbReference type="FunFam" id="1.10.10.10:FF:000001">
    <property type="entry name" value="LysR family transcriptional regulator"/>
    <property type="match status" value="1"/>
</dbReference>
<dbReference type="PROSITE" id="PS50931">
    <property type="entry name" value="HTH_LYSR"/>
    <property type="match status" value="1"/>
</dbReference>
<dbReference type="Gene3D" id="1.10.10.10">
    <property type="entry name" value="Winged helix-like DNA-binding domain superfamily/Winged helix DNA-binding domain"/>
    <property type="match status" value="1"/>
</dbReference>
<evidence type="ECO:0000256" key="1">
    <source>
        <dbReference type="ARBA" id="ARBA00009437"/>
    </source>
</evidence>
<gene>
    <name evidence="7" type="ORF">N177_1584</name>
</gene>
<dbReference type="Pfam" id="PF00126">
    <property type="entry name" value="HTH_1"/>
    <property type="match status" value="1"/>
</dbReference>
<evidence type="ECO:0000256" key="4">
    <source>
        <dbReference type="ARBA" id="ARBA00023159"/>
    </source>
</evidence>
<dbReference type="Gene3D" id="3.40.190.290">
    <property type="match status" value="1"/>
</dbReference>
<dbReference type="InterPro" id="IPR005119">
    <property type="entry name" value="LysR_subst-bd"/>
</dbReference>